<keyword evidence="2" id="KW-1185">Reference proteome</keyword>
<evidence type="ECO:0000313" key="1">
    <source>
        <dbReference type="EMBL" id="KAK4156635.1"/>
    </source>
</evidence>
<sequence length="330" mass="36674">MPSLPLKAQVGVRDHWTKADGPLQTSLSDLEALLGHTVAIEPEWPLLVAALDAFYADKTNLVAVVAGCVQAWAKSMTELLEDPVNEDWTEKVLEKVPVRMRVFVEVAAASTTAATAWSEPRDGFVVSLPKKQVYQPAELFPVFRGDLLACFDVKKKPQLPERKAGGAADDWEGVEVDMATGKAQVMEAAPPKRAKVEFLPDVASLPRPEQLLLQPPYHLTLVHGHQNIELHCSHSPSLQLLADYLKRWCRVNHADTRNPPAVKVTLHESAFGLGEMFDRLTLSTEETRYTDRFTMTSPMIVALIEGVLGYQLISNNGAWNFRRDTVFKTL</sequence>
<gene>
    <name evidence="1" type="ORF">C8A00DRAFT_30488</name>
</gene>
<reference evidence="1" key="2">
    <citation type="submission" date="2023-05" db="EMBL/GenBank/DDBJ databases">
        <authorList>
            <consortium name="Lawrence Berkeley National Laboratory"/>
            <person name="Steindorff A."/>
            <person name="Hensen N."/>
            <person name="Bonometti L."/>
            <person name="Westerberg I."/>
            <person name="Brannstrom I.O."/>
            <person name="Guillou S."/>
            <person name="Cros-Aarteil S."/>
            <person name="Calhoun S."/>
            <person name="Haridas S."/>
            <person name="Kuo A."/>
            <person name="Mondo S."/>
            <person name="Pangilinan J."/>
            <person name="Riley R."/>
            <person name="Labutti K."/>
            <person name="Andreopoulos B."/>
            <person name="Lipzen A."/>
            <person name="Chen C."/>
            <person name="Yanf M."/>
            <person name="Daum C."/>
            <person name="Ng V."/>
            <person name="Clum A."/>
            <person name="Ohm R."/>
            <person name="Martin F."/>
            <person name="Silar P."/>
            <person name="Natvig D."/>
            <person name="Lalanne C."/>
            <person name="Gautier V."/>
            <person name="Ament-Velasquez S.L."/>
            <person name="Kruys A."/>
            <person name="Hutchinson M.I."/>
            <person name="Powell A.J."/>
            <person name="Barry K."/>
            <person name="Miller A.N."/>
            <person name="Grigoriev I.V."/>
            <person name="Debuchy R."/>
            <person name="Gladieux P."/>
            <person name="Thoren M.H."/>
            <person name="Johannesson H."/>
        </authorList>
    </citation>
    <scope>NUCLEOTIDE SEQUENCE</scope>
    <source>
        <strain evidence="1">CBS 538.74</strain>
    </source>
</reference>
<dbReference type="Proteomes" id="UP001302745">
    <property type="component" value="Unassembled WGS sequence"/>
</dbReference>
<dbReference type="AlphaFoldDB" id="A0AAN6ZYE9"/>
<evidence type="ECO:0000313" key="2">
    <source>
        <dbReference type="Proteomes" id="UP001302745"/>
    </source>
</evidence>
<comment type="caution">
    <text evidence="1">The sequence shown here is derived from an EMBL/GenBank/DDBJ whole genome shotgun (WGS) entry which is preliminary data.</text>
</comment>
<accession>A0AAN6ZYE9</accession>
<name>A0AAN6ZYE9_9PEZI</name>
<reference evidence="1" key="1">
    <citation type="journal article" date="2023" name="Mol. Phylogenet. Evol.">
        <title>Genome-scale phylogeny and comparative genomics of the fungal order Sordariales.</title>
        <authorList>
            <person name="Hensen N."/>
            <person name="Bonometti L."/>
            <person name="Westerberg I."/>
            <person name="Brannstrom I.O."/>
            <person name="Guillou S."/>
            <person name="Cros-Aarteil S."/>
            <person name="Calhoun S."/>
            <person name="Haridas S."/>
            <person name="Kuo A."/>
            <person name="Mondo S."/>
            <person name="Pangilinan J."/>
            <person name="Riley R."/>
            <person name="LaButti K."/>
            <person name="Andreopoulos B."/>
            <person name="Lipzen A."/>
            <person name="Chen C."/>
            <person name="Yan M."/>
            <person name="Daum C."/>
            <person name="Ng V."/>
            <person name="Clum A."/>
            <person name="Steindorff A."/>
            <person name="Ohm R.A."/>
            <person name="Martin F."/>
            <person name="Silar P."/>
            <person name="Natvig D.O."/>
            <person name="Lalanne C."/>
            <person name="Gautier V."/>
            <person name="Ament-Velasquez S.L."/>
            <person name="Kruys A."/>
            <person name="Hutchinson M.I."/>
            <person name="Powell A.J."/>
            <person name="Barry K."/>
            <person name="Miller A.N."/>
            <person name="Grigoriev I.V."/>
            <person name="Debuchy R."/>
            <person name="Gladieux P."/>
            <person name="Hiltunen Thoren M."/>
            <person name="Johannesson H."/>
        </authorList>
    </citation>
    <scope>NUCLEOTIDE SEQUENCE</scope>
    <source>
        <strain evidence="1">CBS 538.74</strain>
    </source>
</reference>
<protein>
    <submittedName>
        <fullName evidence="1">Uncharacterized protein</fullName>
    </submittedName>
</protein>
<organism evidence="1 2">
    <name type="scientific">Chaetomidium leptoderma</name>
    <dbReference type="NCBI Taxonomy" id="669021"/>
    <lineage>
        <taxon>Eukaryota</taxon>
        <taxon>Fungi</taxon>
        <taxon>Dikarya</taxon>
        <taxon>Ascomycota</taxon>
        <taxon>Pezizomycotina</taxon>
        <taxon>Sordariomycetes</taxon>
        <taxon>Sordariomycetidae</taxon>
        <taxon>Sordariales</taxon>
        <taxon>Chaetomiaceae</taxon>
        <taxon>Chaetomidium</taxon>
    </lineage>
</organism>
<dbReference type="EMBL" id="MU856864">
    <property type="protein sequence ID" value="KAK4156635.1"/>
    <property type="molecule type" value="Genomic_DNA"/>
</dbReference>
<proteinExistence type="predicted"/>